<proteinExistence type="predicted"/>
<dbReference type="AlphaFoldDB" id="A0A5M6HVG7"/>
<dbReference type="Proteomes" id="UP000323886">
    <property type="component" value="Unassembled WGS sequence"/>
</dbReference>
<protein>
    <submittedName>
        <fullName evidence="3">Extensin family protein</fullName>
    </submittedName>
</protein>
<name>A0A5M6HVG7_9HYPH</name>
<feature type="region of interest" description="Disordered" evidence="1">
    <location>
        <begin position="244"/>
        <end position="307"/>
    </location>
</feature>
<evidence type="ECO:0000313" key="4">
    <source>
        <dbReference type="Proteomes" id="UP000323886"/>
    </source>
</evidence>
<evidence type="ECO:0000256" key="1">
    <source>
        <dbReference type="SAM" id="MobiDB-lite"/>
    </source>
</evidence>
<organism evidence="3 4">
    <name type="scientific">Blastochloris sulfoviridis</name>
    <dbReference type="NCBI Taxonomy" id="50712"/>
    <lineage>
        <taxon>Bacteria</taxon>
        <taxon>Pseudomonadati</taxon>
        <taxon>Pseudomonadota</taxon>
        <taxon>Alphaproteobacteria</taxon>
        <taxon>Hyphomicrobiales</taxon>
        <taxon>Blastochloridaceae</taxon>
        <taxon>Blastochloris</taxon>
    </lineage>
</organism>
<feature type="domain" description="Extensin-like C-terminal" evidence="2">
    <location>
        <begin position="40"/>
        <end position="218"/>
    </location>
</feature>
<dbReference type="PROSITE" id="PS51257">
    <property type="entry name" value="PROKAR_LIPOPROTEIN"/>
    <property type="match status" value="1"/>
</dbReference>
<comment type="caution">
    <text evidence="3">The sequence shown here is derived from an EMBL/GenBank/DDBJ whole genome shotgun (WGS) entry which is preliminary data.</text>
</comment>
<accession>A0A5M6HVG7</accession>
<gene>
    <name evidence="3" type="ORF">F1193_11505</name>
</gene>
<evidence type="ECO:0000259" key="2">
    <source>
        <dbReference type="Pfam" id="PF06904"/>
    </source>
</evidence>
<dbReference type="Pfam" id="PF06904">
    <property type="entry name" value="Extensin-like_C"/>
    <property type="match status" value="1"/>
</dbReference>
<keyword evidence="4" id="KW-1185">Reference proteome</keyword>
<dbReference type="InterPro" id="IPR009683">
    <property type="entry name" value="Extensin-like_C"/>
</dbReference>
<sequence length="307" mass="32922">MSRVIPRIVVAAVVASVVAGCGLRMFEQREPWRTQAEVACLSEGLVKPSDHVRPVSEIDGEGACGMTRPFKVSAFADGFIAVKPQATLACPIIPQLQAWVSESIQPAAMRWFGQPVVEIRQMSSYSCRGQNGQAGAKISEHAFGNALDIGSFRLADERVISVRDHWSRGTPEEKGFLREVAGAACKRFTTVLGPGSNIFHYDHIHVDLARRKSRDICKPGVLPTGPSPADLIVRKNLDLNKNPDINKSADLSRSPVLGGSAAAGRPDAMPTGAIRQSALPSLRPIDPQSIDESMPGGRMPTAIPGSD</sequence>
<dbReference type="OrthoDB" id="9809788at2"/>
<evidence type="ECO:0000313" key="3">
    <source>
        <dbReference type="EMBL" id="KAA5599872.1"/>
    </source>
</evidence>
<reference evidence="3 4" key="1">
    <citation type="submission" date="2019-09" db="EMBL/GenBank/DDBJ databases">
        <title>Draft Whole-Genome sequence of Blastochloris sulfoviridis DSM 729.</title>
        <authorList>
            <person name="Meyer T.E."/>
            <person name="Kyndt J.A."/>
        </authorList>
    </citation>
    <scope>NUCLEOTIDE SEQUENCE [LARGE SCALE GENOMIC DNA]</scope>
    <source>
        <strain evidence="3 4">DSM 729</strain>
    </source>
</reference>
<dbReference type="RefSeq" id="WP_150097859.1">
    <property type="nucleotide sequence ID" value="NZ_VWPL01000019.1"/>
</dbReference>
<dbReference type="EMBL" id="VWPL01000019">
    <property type="protein sequence ID" value="KAA5599872.1"/>
    <property type="molecule type" value="Genomic_DNA"/>
</dbReference>